<name>A0A518EW76_9BACT</name>
<dbReference type="RefSeq" id="WP_145200786.1">
    <property type="nucleotide sequence ID" value="NZ_CP036434.1"/>
</dbReference>
<comment type="similarity">
    <text evidence="1">Belongs to the short-chain dehydrogenases/reductases (SDR) family.</text>
</comment>
<feature type="region of interest" description="Disordered" evidence="4">
    <location>
        <begin position="286"/>
        <end position="306"/>
    </location>
</feature>
<sequence>MNVPADTDGTDSGGPEHPSASETAGHFLPAGTFAGKRVVVTGGGTGLGLEMSRGFAALGAHVIIPSRTEANQAAFLEEAQARGWQASGAQVDVREPDSVRRLADSILEEHGPVDVLVNNAAGNFVCPAERMSSNAWRAVLGIVLDGTFYCSKEFGKHMMADGRGGSIINIIATYAWTGMPGVVHSASAKAGVHAMGKTLAAEWARYGIRVNAIAPGPFESGGANKNLWPNEAVQERIRASVPLKRFATREEVAAQALWLASDAGQYVTGATITIDGGMSLGAGMMWEPGERVGRPKTGRSSEGGAS</sequence>
<keyword evidence="6" id="KW-1185">Reference proteome</keyword>
<evidence type="ECO:0000313" key="6">
    <source>
        <dbReference type="Proteomes" id="UP000320390"/>
    </source>
</evidence>
<dbReference type="Gene3D" id="3.40.50.720">
    <property type="entry name" value="NAD(P)-binding Rossmann-like Domain"/>
    <property type="match status" value="1"/>
</dbReference>
<dbReference type="AlphaFoldDB" id="A0A518EW76"/>
<feature type="region of interest" description="Disordered" evidence="4">
    <location>
        <begin position="1"/>
        <end position="27"/>
    </location>
</feature>
<dbReference type="CDD" id="cd05369">
    <property type="entry name" value="TER_DECR_SDR_a"/>
    <property type="match status" value="1"/>
</dbReference>
<dbReference type="InterPro" id="IPR036291">
    <property type="entry name" value="NAD(P)-bd_dom_sf"/>
</dbReference>
<proteinExistence type="inferred from homology"/>
<reference evidence="5 6" key="1">
    <citation type="submission" date="2019-02" db="EMBL/GenBank/DDBJ databases">
        <title>Deep-cultivation of Planctomycetes and their phenomic and genomic characterization uncovers novel biology.</title>
        <authorList>
            <person name="Wiegand S."/>
            <person name="Jogler M."/>
            <person name="Boedeker C."/>
            <person name="Pinto D."/>
            <person name="Vollmers J."/>
            <person name="Rivas-Marin E."/>
            <person name="Kohn T."/>
            <person name="Peeters S.H."/>
            <person name="Heuer A."/>
            <person name="Rast P."/>
            <person name="Oberbeckmann S."/>
            <person name="Bunk B."/>
            <person name="Jeske O."/>
            <person name="Meyerdierks A."/>
            <person name="Storesund J.E."/>
            <person name="Kallscheuer N."/>
            <person name="Luecker S."/>
            <person name="Lage O.M."/>
            <person name="Pohl T."/>
            <person name="Merkel B.J."/>
            <person name="Hornburger P."/>
            <person name="Mueller R.-W."/>
            <person name="Bruemmer F."/>
            <person name="Labrenz M."/>
            <person name="Spormann A.M."/>
            <person name="Op den Camp H."/>
            <person name="Overmann J."/>
            <person name="Amann R."/>
            <person name="Jetten M.S.M."/>
            <person name="Mascher T."/>
            <person name="Medema M.H."/>
            <person name="Devos D.P."/>
            <person name="Kaster A.-K."/>
            <person name="Ovreas L."/>
            <person name="Rohde M."/>
            <person name="Galperin M.Y."/>
            <person name="Jogler C."/>
        </authorList>
    </citation>
    <scope>NUCLEOTIDE SEQUENCE [LARGE SCALE GENOMIC DNA]</scope>
    <source>
        <strain evidence="5 6">Poly30</strain>
    </source>
</reference>
<dbReference type="EMBL" id="CP036434">
    <property type="protein sequence ID" value="QDV08328.1"/>
    <property type="molecule type" value="Genomic_DNA"/>
</dbReference>
<evidence type="ECO:0000313" key="5">
    <source>
        <dbReference type="EMBL" id="QDV08328.1"/>
    </source>
</evidence>
<dbReference type="InterPro" id="IPR045017">
    <property type="entry name" value="DECR2-like"/>
</dbReference>
<dbReference type="GO" id="GO:0009062">
    <property type="term" value="P:fatty acid catabolic process"/>
    <property type="evidence" value="ECO:0007669"/>
    <property type="project" value="InterPro"/>
</dbReference>
<protein>
    <submittedName>
        <fullName evidence="5">Putative 2,4-dienoyl-CoA reductase</fullName>
        <ecNumber evidence="5">1.3.1.34</ecNumber>
    </submittedName>
</protein>
<dbReference type="Pfam" id="PF13561">
    <property type="entry name" value="adh_short_C2"/>
    <property type="match status" value="1"/>
</dbReference>
<dbReference type="OrthoDB" id="9803333at2"/>
<evidence type="ECO:0000256" key="4">
    <source>
        <dbReference type="SAM" id="MobiDB-lite"/>
    </source>
</evidence>
<dbReference type="Proteomes" id="UP000320390">
    <property type="component" value="Chromosome"/>
</dbReference>
<keyword evidence="2" id="KW-0521">NADP</keyword>
<accession>A0A518EW76</accession>
<dbReference type="GO" id="GO:0008670">
    <property type="term" value="F:2,4-dienoyl-CoA reductase (NADPH) activity"/>
    <property type="evidence" value="ECO:0007669"/>
    <property type="project" value="UniProtKB-EC"/>
</dbReference>
<dbReference type="PRINTS" id="PR00081">
    <property type="entry name" value="GDHRDH"/>
</dbReference>
<dbReference type="FunFam" id="3.40.50.720:FF:000084">
    <property type="entry name" value="Short-chain dehydrogenase reductase"/>
    <property type="match status" value="1"/>
</dbReference>
<evidence type="ECO:0000256" key="1">
    <source>
        <dbReference type="ARBA" id="ARBA00006484"/>
    </source>
</evidence>
<organism evidence="5 6">
    <name type="scientific">Saltatorellus ferox</name>
    <dbReference type="NCBI Taxonomy" id="2528018"/>
    <lineage>
        <taxon>Bacteria</taxon>
        <taxon>Pseudomonadati</taxon>
        <taxon>Planctomycetota</taxon>
        <taxon>Planctomycetia</taxon>
        <taxon>Planctomycetia incertae sedis</taxon>
        <taxon>Saltatorellus</taxon>
    </lineage>
</organism>
<dbReference type="SUPFAM" id="SSF51735">
    <property type="entry name" value="NAD(P)-binding Rossmann-fold domains"/>
    <property type="match status" value="1"/>
</dbReference>
<dbReference type="EC" id="1.3.1.34" evidence="5"/>
<keyword evidence="3 5" id="KW-0560">Oxidoreductase</keyword>
<evidence type="ECO:0000256" key="3">
    <source>
        <dbReference type="ARBA" id="ARBA00023002"/>
    </source>
</evidence>
<dbReference type="PANTHER" id="PTHR43296:SF2">
    <property type="entry name" value="PEROXISOMAL 2,4-DIENOYL-COA REDUCTASE [(3E)-ENOYL-COA-PRODUCING]"/>
    <property type="match status" value="1"/>
</dbReference>
<evidence type="ECO:0000256" key="2">
    <source>
        <dbReference type="ARBA" id="ARBA00022857"/>
    </source>
</evidence>
<dbReference type="InterPro" id="IPR002347">
    <property type="entry name" value="SDR_fam"/>
</dbReference>
<gene>
    <name evidence="5" type="primary">fadH</name>
    <name evidence="5" type="ORF">Poly30_38660</name>
</gene>
<dbReference type="PRINTS" id="PR00080">
    <property type="entry name" value="SDRFAMILY"/>
</dbReference>
<dbReference type="PANTHER" id="PTHR43296">
    <property type="entry name" value="PEROXISOMAL 2,4-DIENOYL-COA REDUCTASE"/>
    <property type="match status" value="1"/>
</dbReference>